<keyword evidence="1" id="KW-0862">Zinc</keyword>
<dbReference type="GeneID" id="28832832"/>
<evidence type="ECO:0000259" key="3">
    <source>
        <dbReference type="PROSITE" id="PS50157"/>
    </source>
</evidence>
<dbReference type="PROSITE" id="PS50157">
    <property type="entry name" value="ZINC_FINGER_C2H2_2"/>
    <property type="match status" value="1"/>
</dbReference>
<feature type="domain" description="C2H2-type" evidence="3">
    <location>
        <begin position="166"/>
        <end position="194"/>
    </location>
</feature>
<dbReference type="OrthoDB" id="2687452at2759"/>
<dbReference type="InParanoid" id="A0A132BE93"/>
<evidence type="ECO:0000313" key="4">
    <source>
        <dbReference type="EMBL" id="KUJ10164.1"/>
    </source>
</evidence>
<dbReference type="AlphaFoldDB" id="A0A132BE93"/>
<dbReference type="EMBL" id="KQ947430">
    <property type="protein sequence ID" value="KUJ10164.1"/>
    <property type="molecule type" value="Genomic_DNA"/>
</dbReference>
<evidence type="ECO:0000313" key="5">
    <source>
        <dbReference type="Proteomes" id="UP000070700"/>
    </source>
</evidence>
<accession>A0A132BE93</accession>
<keyword evidence="1" id="KW-0479">Metal-binding</keyword>
<name>A0A132BE93_MOLSC</name>
<feature type="compositionally biased region" description="Polar residues" evidence="2">
    <location>
        <begin position="51"/>
        <end position="96"/>
    </location>
</feature>
<dbReference type="Proteomes" id="UP000070700">
    <property type="component" value="Unassembled WGS sequence"/>
</dbReference>
<evidence type="ECO:0000256" key="2">
    <source>
        <dbReference type="SAM" id="MobiDB-lite"/>
    </source>
</evidence>
<dbReference type="InterPro" id="IPR013087">
    <property type="entry name" value="Znf_C2H2_type"/>
</dbReference>
<reference evidence="4 5" key="1">
    <citation type="submission" date="2015-10" db="EMBL/GenBank/DDBJ databases">
        <title>Full genome of DAOMC 229536 Phialocephala scopiformis, a fungal endophyte of spruce producing the potent anti-insectan compound rugulosin.</title>
        <authorList>
            <consortium name="DOE Joint Genome Institute"/>
            <person name="Walker A.K."/>
            <person name="Frasz S.L."/>
            <person name="Seifert K.A."/>
            <person name="Miller J.D."/>
            <person name="Mondo S.J."/>
            <person name="Labutti K."/>
            <person name="Lipzen A."/>
            <person name="Dockter R."/>
            <person name="Kennedy M."/>
            <person name="Grigoriev I.V."/>
            <person name="Spatafora J.W."/>
        </authorList>
    </citation>
    <scope>NUCLEOTIDE SEQUENCE [LARGE SCALE GENOMIC DNA]</scope>
    <source>
        <strain evidence="4 5">CBS 120377</strain>
    </source>
</reference>
<dbReference type="KEGG" id="psco:LY89DRAFT_787791"/>
<proteinExistence type="predicted"/>
<sequence>MTSRSAWTEAYKTYREEAERDKQNAALDQGYSKPLFQSTSSITIDRGPPYFQSNLSSARDPSASFQGSSLATSYTGSPQASSDPGGQYSFSSYDSQSVATSRPTPALLNWEPDSPSLDCYDFIVKGREPYFRLKSNFVATDVTPEVVYLDLEAIPKRGIYRCVYPFDCTGKQTVFTRPADLERHYKNVHSTQGPNQFRCDYSTCGRRSQPFTRKDHYRDHLRDYHKEDVGSAKKGSRNPINANGNICSRSGGKIETFQISGGDVFVWKGYK</sequence>
<protein>
    <recommendedName>
        <fullName evidence="3">C2H2-type domain-containing protein</fullName>
    </recommendedName>
</protein>
<dbReference type="GO" id="GO:0008270">
    <property type="term" value="F:zinc ion binding"/>
    <property type="evidence" value="ECO:0007669"/>
    <property type="project" value="UniProtKB-KW"/>
</dbReference>
<dbReference type="RefSeq" id="XP_018064519.1">
    <property type="nucleotide sequence ID" value="XM_018223106.1"/>
</dbReference>
<keyword evidence="1" id="KW-0863">Zinc-finger</keyword>
<gene>
    <name evidence="4" type="ORF">LY89DRAFT_787791</name>
</gene>
<evidence type="ECO:0000256" key="1">
    <source>
        <dbReference type="PROSITE-ProRule" id="PRU00042"/>
    </source>
</evidence>
<dbReference type="SMART" id="SM00355">
    <property type="entry name" value="ZnF_C2H2"/>
    <property type="match status" value="2"/>
</dbReference>
<dbReference type="Gene3D" id="3.30.160.60">
    <property type="entry name" value="Classic Zinc Finger"/>
    <property type="match status" value="1"/>
</dbReference>
<feature type="region of interest" description="Disordered" evidence="2">
    <location>
        <begin position="38"/>
        <end position="96"/>
    </location>
</feature>
<organism evidence="4 5">
    <name type="scientific">Mollisia scopiformis</name>
    <name type="common">Conifer needle endophyte fungus</name>
    <name type="synonym">Phialocephala scopiformis</name>
    <dbReference type="NCBI Taxonomy" id="149040"/>
    <lineage>
        <taxon>Eukaryota</taxon>
        <taxon>Fungi</taxon>
        <taxon>Dikarya</taxon>
        <taxon>Ascomycota</taxon>
        <taxon>Pezizomycotina</taxon>
        <taxon>Leotiomycetes</taxon>
        <taxon>Helotiales</taxon>
        <taxon>Mollisiaceae</taxon>
        <taxon>Mollisia</taxon>
    </lineage>
</organism>
<keyword evidence="5" id="KW-1185">Reference proteome</keyword>